<dbReference type="OrthoDB" id="1630758at2759"/>
<dbReference type="OMA" id="SIDYWIG"/>
<dbReference type="InterPro" id="IPR001841">
    <property type="entry name" value="Znf_RING"/>
</dbReference>
<feature type="domain" description="RING-type" evidence="2">
    <location>
        <begin position="53"/>
        <end position="92"/>
    </location>
</feature>
<keyword evidence="1" id="KW-0863">Zinc-finger</keyword>
<comment type="caution">
    <text evidence="3">The sequence shown here is derived from an EMBL/GenBank/DDBJ whole genome shotgun (WGS) entry which is preliminary data.</text>
</comment>
<evidence type="ECO:0000313" key="4">
    <source>
        <dbReference type="Proteomes" id="UP000683925"/>
    </source>
</evidence>
<keyword evidence="1" id="KW-0479">Metal-binding</keyword>
<dbReference type="CDD" id="cd20104">
    <property type="entry name" value="MBT_PHF20L1-like"/>
    <property type="match status" value="1"/>
</dbReference>
<evidence type="ECO:0000256" key="1">
    <source>
        <dbReference type="PROSITE-ProRule" id="PRU00175"/>
    </source>
</evidence>
<name>A0A8S1V1L3_PAROT</name>
<dbReference type="AlphaFoldDB" id="A0A8S1V1L3"/>
<evidence type="ECO:0000313" key="3">
    <source>
        <dbReference type="EMBL" id="CAD8170815.1"/>
    </source>
</evidence>
<reference evidence="3" key="1">
    <citation type="submission" date="2021-01" db="EMBL/GenBank/DDBJ databases">
        <authorList>
            <consortium name="Genoscope - CEA"/>
            <person name="William W."/>
        </authorList>
    </citation>
    <scope>NUCLEOTIDE SEQUENCE</scope>
</reference>
<protein>
    <recommendedName>
        <fullName evidence="2">RING-type domain-containing protein</fullName>
    </recommendedName>
</protein>
<dbReference type="GO" id="GO:0008270">
    <property type="term" value="F:zinc ion binding"/>
    <property type="evidence" value="ECO:0007669"/>
    <property type="project" value="UniProtKB-KW"/>
</dbReference>
<dbReference type="EMBL" id="CAJJDP010000056">
    <property type="protein sequence ID" value="CAD8170815.1"/>
    <property type="molecule type" value="Genomic_DNA"/>
</dbReference>
<dbReference type="Proteomes" id="UP000683925">
    <property type="component" value="Unassembled WGS sequence"/>
</dbReference>
<dbReference type="CDD" id="cd16449">
    <property type="entry name" value="RING-HC"/>
    <property type="match status" value="1"/>
</dbReference>
<dbReference type="PROSITE" id="PS50089">
    <property type="entry name" value="ZF_RING_2"/>
    <property type="match status" value="1"/>
</dbReference>
<sequence length="260" mass="30734">MNTIDELRKTKFTDKLEQFILKKRRAQTNLDEYQTRKQKQQTYVPQDHKDQICSLCKCFYVDYVTTTCQHNCCQKCLFDHLLKCRKKCPICSRELKGDFSFPCLSIDYWIGIAQKNNKDYEVKLQEIELWKERGTVKEFTVGMKLDILDTVFVWCVGEVKEIRYGKNEQPKQVFIHYLGWDKVYDEIIDVNSFRLAPLGTNTQQKNVIQYKQSNVETIQRSLNVNQNANSNARETNHRSLIMALASQFLSLRNDLFNNQN</sequence>
<gene>
    <name evidence="3" type="ORF">POCTA_138.1.T0570067</name>
</gene>
<keyword evidence="4" id="KW-1185">Reference proteome</keyword>
<accession>A0A8S1V1L3</accession>
<proteinExistence type="predicted"/>
<keyword evidence="1" id="KW-0862">Zinc</keyword>
<evidence type="ECO:0000259" key="2">
    <source>
        <dbReference type="PROSITE" id="PS50089"/>
    </source>
</evidence>
<organism evidence="3 4">
    <name type="scientific">Paramecium octaurelia</name>
    <dbReference type="NCBI Taxonomy" id="43137"/>
    <lineage>
        <taxon>Eukaryota</taxon>
        <taxon>Sar</taxon>
        <taxon>Alveolata</taxon>
        <taxon>Ciliophora</taxon>
        <taxon>Intramacronucleata</taxon>
        <taxon>Oligohymenophorea</taxon>
        <taxon>Peniculida</taxon>
        <taxon>Parameciidae</taxon>
        <taxon>Paramecium</taxon>
    </lineage>
</organism>